<keyword evidence="1" id="KW-0540">Nuclease</keyword>
<dbReference type="KEGG" id="lfo:LMK00_05665"/>
<name>A0A9Q8Y4M7_9LACT</name>
<dbReference type="Pfam" id="PF02976">
    <property type="entry name" value="MutH"/>
    <property type="match status" value="1"/>
</dbReference>
<evidence type="ECO:0000259" key="4">
    <source>
        <dbReference type="Pfam" id="PF02976"/>
    </source>
</evidence>
<accession>A0A9Q8Y4M7</accession>
<sequence>MINYMEDYKIPFEKSIVFHKAKVMLVVFYLHEPNTNAKEFKILKTHKFTLPDDNYKTVQEDYNKIVDFIKKGSAENLSERNHDILSPCTKGQGKGKDFVKQPFSNISAKSRAYSFKVGFMSKYFRILTDNQIAIEDSKAIEQTNIASTLSKTNQFDQEEIKSVIENTLNKYVGKTIDEISDEIEYSNHFSGRVDKSANYKLLSLMFGATNGRVNATDLFVEADYEIKTVVRNLNKSKNQDMSFPNIDFKDVLENSFEDSQWSVLFGETTYVFCYFDETTEGEYRFTEYLFYTPSDEVVNSAKELFELTKRELENGVDVQIIGNRYVDSLPTGKKHVPYLQIRTKGTKTSKFVTLPDGVVTTKKCLFMNKEFINQIRLKKLIKPIF</sequence>
<evidence type="ECO:0000256" key="3">
    <source>
        <dbReference type="ARBA" id="ARBA00022801"/>
    </source>
</evidence>
<protein>
    <recommendedName>
        <fullName evidence="4">DNA mismatch repair MutH/Type II restriction enzyme Sau3AI domain-containing protein</fullName>
    </recommendedName>
</protein>
<dbReference type="REBASE" id="638632">
    <property type="entry name" value="LfoI460ORF5680P"/>
</dbReference>
<dbReference type="GO" id="GO:0003677">
    <property type="term" value="F:DNA binding"/>
    <property type="evidence" value="ECO:0007669"/>
    <property type="project" value="InterPro"/>
</dbReference>
<evidence type="ECO:0000256" key="1">
    <source>
        <dbReference type="ARBA" id="ARBA00022722"/>
    </source>
</evidence>
<proteinExistence type="predicted"/>
<keyword evidence="3" id="KW-0378">Hydrolase</keyword>
<dbReference type="SUPFAM" id="SSF52980">
    <property type="entry name" value="Restriction endonuclease-like"/>
    <property type="match status" value="2"/>
</dbReference>
<evidence type="ECO:0000256" key="2">
    <source>
        <dbReference type="ARBA" id="ARBA00022759"/>
    </source>
</evidence>
<dbReference type="EMBL" id="CP086395">
    <property type="protein sequence ID" value="USJ21485.1"/>
    <property type="molecule type" value="Genomic_DNA"/>
</dbReference>
<dbReference type="InterPro" id="IPR037057">
    <property type="entry name" value="DNA_rep_MutH/T2_RE_sf"/>
</dbReference>
<dbReference type="Gene3D" id="3.40.600.10">
    <property type="entry name" value="DNA mismatch repair MutH/Restriction endonuclease, type II"/>
    <property type="match status" value="2"/>
</dbReference>
<dbReference type="InterPro" id="IPR011337">
    <property type="entry name" value="DNA_rep_MutH/RE_typeII_Sau3AI"/>
</dbReference>
<evidence type="ECO:0000313" key="6">
    <source>
        <dbReference type="Proteomes" id="UP001056730"/>
    </source>
</evidence>
<dbReference type="GO" id="GO:0016787">
    <property type="term" value="F:hydrolase activity"/>
    <property type="evidence" value="ECO:0007669"/>
    <property type="project" value="UniProtKB-KW"/>
</dbReference>
<dbReference type="GO" id="GO:0004519">
    <property type="term" value="F:endonuclease activity"/>
    <property type="evidence" value="ECO:0007669"/>
    <property type="project" value="UniProtKB-KW"/>
</dbReference>
<dbReference type="AlphaFoldDB" id="A0A9Q8Y4M7"/>
<evidence type="ECO:0000313" key="5">
    <source>
        <dbReference type="EMBL" id="USJ21485.1"/>
    </source>
</evidence>
<dbReference type="CDD" id="cd22355">
    <property type="entry name" value="Sau3AI_C"/>
    <property type="match status" value="1"/>
</dbReference>
<feature type="domain" description="DNA mismatch repair MutH/Type II restriction enzyme Sau3AI" evidence="4">
    <location>
        <begin position="1"/>
        <end position="61"/>
    </location>
</feature>
<dbReference type="Proteomes" id="UP001056730">
    <property type="component" value="Chromosome"/>
</dbReference>
<reference evidence="5" key="1">
    <citation type="journal article" date="2022" name="Front. Microbiol.">
        <title>Feed Insects as a Reservoir of Granadaene-Producing Lactococci.</title>
        <authorList>
            <person name="Neuzil-Bunesova V."/>
            <person name="Ramirez Garcia A."/>
            <person name="Modrackova N."/>
            <person name="Makovska M."/>
            <person name="Sabolova M."/>
            <person name="Sproer C."/>
            <person name="Bunk B."/>
            <person name="Blom J."/>
            <person name="Schwab C."/>
        </authorList>
    </citation>
    <scope>NUCLEOTIDE SEQUENCE</scope>
    <source>
        <strain evidence="5">I4/6O</strain>
    </source>
</reference>
<organism evidence="5 6">
    <name type="scientific">Lactococcus formosensis</name>
    <dbReference type="NCBI Taxonomy" id="1281486"/>
    <lineage>
        <taxon>Bacteria</taxon>
        <taxon>Bacillati</taxon>
        <taxon>Bacillota</taxon>
        <taxon>Bacilli</taxon>
        <taxon>Lactobacillales</taxon>
        <taxon>Streptococcaceae</taxon>
        <taxon>Lactococcus</taxon>
    </lineage>
</organism>
<gene>
    <name evidence="5" type="ORF">LMK00_05665</name>
</gene>
<keyword evidence="2" id="KW-0255">Endonuclease</keyword>
<dbReference type="InterPro" id="IPR011335">
    <property type="entry name" value="Restrct_endonuc-II-like"/>
</dbReference>